<dbReference type="CDD" id="cd16934">
    <property type="entry name" value="HATPase_RsbT-like"/>
    <property type="match status" value="1"/>
</dbReference>
<protein>
    <submittedName>
        <fullName evidence="2">ATP-binding protein</fullName>
    </submittedName>
</protein>
<keyword evidence="2" id="KW-0547">Nucleotide-binding</keyword>
<dbReference type="Pfam" id="PF02518">
    <property type="entry name" value="HATPase_c"/>
    <property type="match status" value="1"/>
</dbReference>
<gene>
    <name evidence="2" type="ORF">EK386_08875</name>
</gene>
<dbReference type="RefSeq" id="WP_126658807.1">
    <property type="nucleotide sequence ID" value="NZ_RYYR01000009.1"/>
</dbReference>
<reference evidence="2 3" key="1">
    <citation type="submission" date="2018-12" db="EMBL/GenBank/DDBJ databases">
        <title>Lysinibacillus antri sp. nov., isolated from a cave soil.</title>
        <authorList>
            <person name="Narsing Rao M.P."/>
            <person name="Zhang H."/>
            <person name="Dong Z.-Y."/>
            <person name="Niu X.-K."/>
            <person name="Zhang K."/>
            <person name="Fang B.-Z."/>
            <person name="Kang Y.-Q."/>
            <person name="Xiao M."/>
            <person name="Li W.-J."/>
        </authorList>
    </citation>
    <scope>NUCLEOTIDE SEQUENCE [LARGE SCALE GENOMIC DNA]</scope>
    <source>
        <strain evidence="2 3">SYSU K30002</strain>
    </source>
</reference>
<dbReference type="Proteomes" id="UP000287910">
    <property type="component" value="Unassembled WGS sequence"/>
</dbReference>
<dbReference type="AlphaFoldDB" id="A0A3S0R6T5"/>
<feature type="domain" description="Histidine kinase/HSP90-like ATPase" evidence="1">
    <location>
        <begin position="35"/>
        <end position="129"/>
    </location>
</feature>
<keyword evidence="3" id="KW-1185">Reference proteome</keyword>
<sequence>MDNKSTIEIVTELDIVTARRLGRNKAREIGFDTVDQARITTVISELAKNIFLYAHIGKVVIEVLEYNGKKGIGVKAIDKGPGIKEVRKVLEDRYLAPDSVGAGLPAVKRLVDYFDIQSEVGMGTTVEIKKWLR</sequence>
<dbReference type="EMBL" id="RYYR01000009">
    <property type="protein sequence ID" value="RUL53668.1"/>
    <property type="molecule type" value="Genomic_DNA"/>
</dbReference>
<proteinExistence type="predicted"/>
<keyword evidence="2" id="KW-0067">ATP-binding</keyword>
<dbReference type="Gene3D" id="3.30.565.10">
    <property type="entry name" value="Histidine kinase-like ATPase, C-terminal domain"/>
    <property type="match status" value="1"/>
</dbReference>
<dbReference type="InterPro" id="IPR036890">
    <property type="entry name" value="HATPase_C_sf"/>
</dbReference>
<evidence type="ECO:0000313" key="2">
    <source>
        <dbReference type="EMBL" id="RUL53668.1"/>
    </source>
</evidence>
<evidence type="ECO:0000313" key="3">
    <source>
        <dbReference type="Proteomes" id="UP000287910"/>
    </source>
</evidence>
<organism evidence="2 3">
    <name type="scientific">Lysinibacillus antri</name>
    <dbReference type="NCBI Taxonomy" id="2498145"/>
    <lineage>
        <taxon>Bacteria</taxon>
        <taxon>Bacillati</taxon>
        <taxon>Bacillota</taxon>
        <taxon>Bacilli</taxon>
        <taxon>Bacillales</taxon>
        <taxon>Bacillaceae</taxon>
        <taxon>Lysinibacillus</taxon>
    </lineage>
</organism>
<dbReference type="GO" id="GO:0005524">
    <property type="term" value="F:ATP binding"/>
    <property type="evidence" value="ECO:0007669"/>
    <property type="project" value="UniProtKB-KW"/>
</dbReference>
<evidence type="ECO:0000259" key="1">
    <source>
        <dbReference type="Pfam" id="PF02518"/>
    </source>
</evidence>
<dbReference type="InterPro" id="IPR003594">
    <property type="entry name" value="HATPase_dom"/>
</dbReference>
<name>A0A3S0R6T5_9BACI</name>
<dbReference type="SUPFAM" id="SSF55874">
    <property type="entry name" value="ATPase domain of HSP90 chaperone/DNA topoisomerase II/histidine kinase"/>
    <property type="match status" value="1"/>
</dbReference>
<accession>A0A3S0R6T5</accession>
<comment type="caution">
    <text evidence="2">The sequence shown here is derived from an EMBL/GenBank/DDBJ whole genome shotgun (WGS) entry which is preliminary data.</text>
</comment>